<accession>A0A380QCC2</accession>
<gene>
    <name evidence="1" type="ORF">NCTC8580_03691</name>
</gene>
<organism evidence="1 2">
    <name type="scientific">Yersinia pseudotuberculosis</name>
    <dbReference type="NCBI Taxonomy" id="633"/>
    <lineage>
        <taxon>Bacteria</taxon>
        <taxon>Pseudomonadati</taxon>
        <taxon>Pseudomonadota</taxon>
        <taxon>Gammaproteobacteria</taxon>
        <taxon>Enterobacterales</taxon>
        <taxon>Yersiniaceae</taxon>
        <taxon>Yersinia</taxon>
    </lineage>
</organism>
<reference evidence="1 2" key="1">
    <citation type="submission" date="2018-06" db="EMBL/GenBank/DDBJ databases">
        <authorList>
            <consortium name="Pathogen Informatics"/>
            <person name="Doyle S."/>
        </authorList>
    </citation>
    <scope>NUCLEOTIDE SEQUENCE [LARGE SCALE GENOMIC DNA]</scope>
    <source>
        <strain evidence="1 2">NCTC8580</strain>
    </source>
</reference>
<evidence type="ECO:0000313" key="2">
    <source>
        <dbReference type="Proteomes" id="UP000255087"/>
    </source>
</evidence>
<evidence type="ECO:0000313" key="1">
    <source>
        <dbReference type="EMBL" id="SUP85489.1"/>
    </source>
</evidence>
<proteinExistence type="predicted"/>
<dbReference type="Proteomes" id="UP000255087">
    <property type="component" value="Unassembled WGS sequence"/>
</dbReference>
<name>A0A380QCC2_YERPU</name>
<protein>
    <submittedName>
        <fullName evidence="1">Uncharacterized protein</fullName>
    </submittedName>
</protein>
<dbReference type="AlphaFoldDB" id="A0A380QCC2"/>
<sequence>MNCYDYVGFNRTEIEQLLQINLRDSDEEYQNILKDKLPKWLTPFLSRINITIKETAALIVGVMPYSIQIDDIGMVIINYEKSLWDAVDCNLLSCRDISYTNTNKDIRHDGYLLKAEVEGWVKANGFHWPLPLGAALVPEQRQAEESWGGFAFLFPRHISRFLHHNMQNNNLPGSPPPATIFLASSRFTLATANDTSGYTPTANNFSFPAKRYFKRQ</sequence>
<dbReference type="EMBL" id="UHJC01000001">
    <property type="protein sequence ID" value="SUP85489.1"/>
    <property type="molecule type" value="Genomic_DNA"/>
</dbReference>